<reference evidence="3" key="1">
    <citation type="journal article" date="2010" name="Nat. Biotechnol.">
        <title>Draft genome sequence of the oilseed species Ricinus communis.</title>
        <authorList>
            <person name="Chan A.P."/>
            <person name="Crabtree J."/>
            <person name="Zhao Q."/>
            <person name="Lorenzi H."/>
            <person name="Orvis J."/>
            <person name="Puiu D."/>
            <person name="Melake-Berhan A."/>
            <person name="Jones K.M."/>
            <person name="Redman J."/>
            <person name="Chen G."/>
            <person name="Cahoon E.B."/>
            <person name="Gedil M."/>
            <person name="Stanke M."/>
            <person name="Haas B.J."/>
            <person name="Wortman J.R."/>
            <person name="Fraser-Liggett C.M."/>
            <person name="Ravel J."/>
            <person name="Rabinowicz P.D."/>
        </authorList>
    </citation>
    <scope>NUCLEOTIDE SEQUENCE [LARGE SCALE GENOMIC DNA]</scope>
    <source>
        <strain evidence="3">cv. Hale</strain>
    </source>
</reference>
<dbReference type="AlphaFoldDB" id="B9TFP2"/>
<evidence type="ECO:0000313" key="2">
    <source>
        <dbReference type="EMBL" id="EEF25321.1"/>
    </source>
</evidence>
<feature type="region of interest" description="Disordered" evidence="1">
    <location>
        <begin position="50"/>
        <end position="76"/>
    </location>
</feature>
<evidence type="ECO:0000256" key="1">
    <source>
        <dbReference type="SAM" id="MobiDB-lite"/>
    </source>
</evidence>
<feature type="compositionally biased region" description="Basic residues" evidence="1">
    <location>
        <begin position="59"/>
        <end position="75"/>
    </location>
</feature>
<dbReference type="EMBL" id="EQ979983">
    <property type="protein sequence ID" value="EEF25321.1"/>
    <property type="molecule type" value="Genomic_DNA"/>
</dbReference>
<evidence type="ECO:0000313" key="3">
    <source>
        <dbReference type="Proteomes" id="UP000008311"/>
    </source>
</evidence>
<feature type="non-terminal residue" evidence="2">
    <location>
        <position position="1"/>
    </location>
</feature>
<organism evidence="2 3">
    <name type="scientific">Ricinus communis</name>
    <name type="common">Castor bean</name>
    <dbReference type="NCBI Taxonomy" id="3988"/>
    <lineage>
        <taxon>Eukaryota</taxon>
        <taxon>Viridiplantae</taxon>
        <taxon>Streptophyta</taxon>
        <taxon>Embryophyta</taxon>
        <taxon>Tracheophyta</taxon>
        <taxon>Spermatophyta</taxon>
        <taxon>Magnoliopsida</taxon>
        <taxon>eudicotyledons</taxon>
        <taxon>Gunneridae</taxon>
        <taxon>Pentapetalae</taxon>
        <taxon>rosids</taxon>
        <taxon>fabids</taxon>
        <taxon>Malpighiales</taxon>
        <taxon>Euphorbiaceae</taxon>
        <taxon>Acalyphoideae</taxon>
        <taxon>Acalypheae</taxon>
        <taxon>Ricinus</taxon>
    </lineage>
</organism>
<sequence>RTAADTRFPCCGNFATAPNFREIDGQPRCFHDLYIGGAWPDGHSRACDVAHTRQSGQRRQARRTGNRRRNRRRRSFPYDDGDLRIVGVAGHIRAGLRDRQICRRHLSDLSGFQGFCREKRQHRSADCAGYHPDAGVPTGFLHRDPQPEDGAFLPGLPAAVHPSGKRIRHCAIRASRSHLRDPQHRRDLASGGRCRLDREAGCAATAQSADGRERSSARSIWHWA</sequence>
<dbReference type="InParanoid" id="B9TFP2"/>
<name>B9TFP2_RICCO</name>
<protein>
    <submittedName>
        <fullName evidence="2">Homoserine/homoserine lactone efflux protein, putative</fullName>
    </submittedName>
</protein>
<gene>
    <name evidence="2" type="ORF">RCOM_1922130</name>
</gene>
<proteinExistence type="predicted"/>
<keyword evidence="3" id="KW-1185">Reference proteome</keyword>
<dbReference type="Proteomes" id="UP000008311">
    <property type="component" value="Unassembled WGS sequence"/>
</dbReference>
<accession>B9TFP2</accession>